<dbReference type="GO" id="GO:0030246">
    <property type="term" value="F:carbohydrate binding"/>
    <property type="evidence" value="ECO:0007669"/>
    <property type="project" value="InterPro"/>
</dbReference>
<dbReference type="InterPro" id="IPR008183">
    <property type="entry name" value="Aldose_1/G6P_1-epimerase"/>
</dbReference>
<dbReference type="AlphaFoldDB" id="A0A0C3SDM1"/>
<dbReference type="GO" id="GO:0005737">
    <property type="term" value="C:cytoplasm"/>
    <property type="evidence" value="ECO:0007669"/>
    <property type="project" value="TreeGrafter"/>
</dbReference>
<evidence type="ECO:0008006" key="3">
    <source>
        <dbReference type="Google" id="ProtNLM"/>
    </source>
</evidence>
<accession>A0A0C3SDM1</accession>
<dbReference type="GO" id="GO:0047938">
    <property type="term" value="F:glucose-6-phosphate 1-epimerase activity"/>
    <property type="evidence" value="ECO:0007669"/>
    <property type="project" value="TreeGrafter"/>
</dbReference>
<sequence>MPVERTENKVVLSHPKGASVEILLYGASVTSWKSGSVSEPEPRERLFVSSTAALDGSKPVRGGIPVVFPCFGAPSHPDHAELSQHGFARNETWSFADVVMDNDAGVSVRLTLLPNDAIKSSSAPISTLRTLERRPSSSRLSSTTTFVLPRMTS</sequence>
<dbReference type="InterPro" id="IPR014718">
    <property type="entry name" value="GH-type_carb-bd"/>
</dbReference>
<protein>
    <recommendedName>
        <fullName evidence="3">Glucose-6-phosphate 1-epimerase</fullName>
    </recommendedName>
</protein>
<dbReference type="Pfam" id="PF01263">
    <property type="entry name" value="Aldose_epim"/>
    <property type="match status" value="1"/>
</dbReference>
<organism evidence="1 2">
    <name type="scientific">Phlebiopsis gigantea (strain 11061_1 CR5-6)</name>
    <name type="common">White-rot fungus</name>
    <name type="synonym">Peniophora gigantea</name>
    <dbReference type="NCBI Taxonomy" id="745531"/>
    <lineage>
        <taxon>Eukaryota</taxon>
        <taxon>Fungi</taxon>
        <taxon>Dikarya</taxon>
        <taxon>Basidiomycota</taxon>
        <taxon>Agaricomycotina</taxon>
        <taxon>Agaricomycetes</taxon>
        <taxon>Polyporales</taxon>
        <taxon>Phanerochaetaceae</taxon>
        <taxon>Phlebiopsis</taxon>
    </lineage>
</organism>
<dbReference type="PANTHER" id="PTHR11122:SF13">
    <property type="entry name" value="GLUCOSE-6-PHOSPHATE 1-EPIMERASE"/>
    <property type="match status" value="1"/>
</dbReference>
<proteinExistence type="predicted"/>
<gene>
    <name evidence="1" type="ORF">PHLGIDRAFT_396343</name>
</gene>
<dbReference type="InterPro" id="IPR011013">
    <property type="entry name" value="Gal_mutarotase_sf_dom"/>
</dbReference>
<dbReference type="GO" id="GO:0005975">
    <property type="term" value="P:carbohydrate metabolic process"/>
    <property type="evidence" value="ECO:0007669"/>
    <property type="project" value="InterPro"/>
</dbReference>
<keyword evidence="2" id="KW-1185">Reference proteome</keyword>
<dbReference type="Proteomes" id="UP000053257">
    <property type="component" value="Unassembled WGS sequence"/>
</dbReference>
<evidence type="ECO:0000313" key="1">
    <source>
        <dbReference type="EMBL" id="KIP11957.1"/>
    </source>
</evidence>
<dbReference type="EMBL" id="KN840442">
    <property type="protein sequence ID" value="KIP11957.1"/>
    <property type="molecule type" value="Genomic_DNA"/>
</dbReference>
<dbReference type="HOGENOM" id="CLU_144313_0_0_1"/>
<dbReference type="OrthoDB" id="1659429at2759"/>
<dbReference type="SUPFAM" id="SSF74650">
    <property type="entry name" value="Galactose mutarotase-like"/>
    <property type="match status" value="1"/>
</dbReference>
<name>A0A0C3SDM1_PHLG1</name>
<reference evidence="1 2" key="1">
    <citation type="journal article" date="2014" name="PLoS Genet.">
        <title>Analysis of the Phlebiopsis gigantea genome, transcriptome and secretome provides insight into its pioneer colonization strategies of wood.</title>
        <authorList>
            <person name="Hori C."/>
            <person name="Ishida T."/>
            <person name="Igarashi K."/>
            <person name="Samejima M."/>
            <person name="Suzuki H."/>
            <person name="Master E."/>
            <person name="Ferreira P."/>
            <person name="Ruiz-Duenas F.J."/>
            <person name="Held B."/>
            <person name="Canessa P."/>
            <person name="Larrondo L.F."/>
            <person name="Schmoll M."/>
            <person name="Druzhinina I.S."/>
            <person name="Kubicek C.P."/>
            <person name="Gaskell J.A."/>
            <person name="Kersten P."/>
            <person name="St John F."/>
            <person name="Glasner J."/>
            <person name="Sabat G."/>
            <person name="Splinter BonDurant S."/>
            <person name="Syed K."/>
            <person name="Yadav J."/>
            <person name="Mgbeahuruike A.C."/>
            <person name="Kovalchuk A."/>
            <person name="Asiegbu F.O."/>
            <person name="Lackner G."/>
            <person name="Hoffmeister D."/>
            <person name="Rencoret J."/>
            <person name="Gutierrez A."/>
            <person name="Sun H."/>
            <person name="Lindquist E."/>
            <person name="Barry K."/>
            <person name="Riley R."/>
            <person name="Grigoriev I.V."/>
            <person name="Henrissat B."/>
            <person name="Kues U."/>
            <person name="Berka R.M."/>
            <person name="Martinez A.T."/>
            <person name="Covert S.F."/>
            <person name="Blanchette R.A."/>
            <person name="Cullen D."/>
        </authorList>
    </citation>
    <scope>NUCLEOTIDE SEQUENCE [LARGE SCALE GENOMIC DNA]</scope>
    <source>
        <strain evidence="1 2">11061_1 CR5-6</strain>
    </source>
</reference>
<dbReference type="STRING" id="745531.A0A0C3SDM1"/>
<dbReference type="PANTHER" id="PTHR11122">
    <property type="entry name" value="APOSPORY-ASSOCIATED PROTEIN C-RELATED"/>
    <property type="match status" value="1"/>
</dbReference>
<evidence type="ECO:0000313" key="2">
    <source>
        <dbReference type="Proteomes" id="UP000053257"/>
    </source>
</evidence>
<dbReference type="Gene3D" id="2.70.98.10">
    <property type="match status" value="1"/>
</dbReference>